<dbReference type="SMART" id="SM00234">
    <property type="entry name" value="START"/>
    <property type="match status" value="1"/>
</dbReference>
<dbReference type="PANTHER" id="PTHR19308:SF14">
    <property type="entry name" value="START DOMAIN-CONTAINING PROTEIN"/>
    <property type="match status" value="1"/>
</dbReference>
<dbReference type="PANTHER" id="PTHR19308">
    <property type="entry name" value="PHOSPHATIDYLCHOLINE TRANSFER PROTEIN"/>
    <property type="match status" value="1"/>
</dbReference>
<dbReference type="InterPro" id="IPR023393">
    <property type="entry name" value="START-like_dom_sf"/>
</dbReference>
<dbReference type="GO" id="GO:0005737">
    <property type="term" value="C:cytoplasm"/>
    <property type="evidence" value="ECO:0007669"/>
    <property type="project" value="UniProtKB-ARBA"/>
</dbReference>
<protein>
    <recommendedName>
        <fullName evidence="1">START domain-containing protein</fullName>
    </recommendedName>
</protein>
<accession>A0A6G0X3H4</accession>
<evidence type="ECO:0000259" key="1">
    <source>
        <dbReference type="PROSITE" id="PS50848"/>
    </source>
</evidence>
<reference evidence="2 3" key="1">
    <citation type="submission" date="2019-07" db="EMBL/GenBank/DDBJ databases">
        <title>Genomics analysis of Aphanomyces spp. identifies a new class of oomycete effector associated with host adaptation.</title>
        <authorList>
            <person name="Gaulin E."/>
        </authorList>
    </citation>
    <scope>NUCLEOTIDE SEQUENCE [LARGE SCALE GENOMIC DNA]</scope>
    <source>
        <strain evidence="2 3">ATCC 201684</strain>
    </source>
</reference>
<gene>
    <name evidence="2" type="ORF">Ae201684_008910</name>
</gene>
<dbReference type="CDD" id="cd00177">
    <property type="entry name" value="START"/>
    <property type="match status" value="1"/>
</dbReference>
<dbReference type="Gene3D" id="3.30.530.20">
    <property type="match status" value="1"/>
</dbReference>
<dbReference type="VEuPathDB" id="FungiDB:AeMF1_011018"/>
<sequence>MPKKCTNYASFGAKNVDLLLARHRGVDGTHWTKVQYVDSITVSRGIVPGSKWYCMKASGRINCAAMHLANKLNDPSQMKIFDDMTYTCRVLKDVDGDKHTTVRHVQTKPIYPAEARDVVVVTTVEHFTDGIVIATRSVDHDEELFPEQKNVVRAKVLIGGYIICPISELQCEVNFLIHIDCGGRLPALVLNSLSLDYPVALIMRLQALYDVVPYSANTLVKHDVLLHHGIEVAHVVSQAHQVVQL</sequence>
<dbReference type="SUPFAM" id="SSF55961">
    <property type="entry name" value="Bet v1-like"/>
    <property type="match status" value="1"/>
</dbReference>
<dbReference type="InterPro" id="IPR002913">
    <property type="entry name" value="START_lipid-bd_dom"/>
</dbReference>
<dbReference type="AlphaFoldDB" id="A0A6G0X3H4"/>
<dbReference type="PROSITE" id="PS50848">
    <property type="entry name" value="START"/>
    <property type="match status" value="1"/>
</dbReference>
<organism evidence="2 3">
    <name type="scientific">Aphanomyces euteiches</name>
    <dbReference type="NCBI Taxonomy" id="100861"/>
    <lineage>
        <taxon>Eukaryota</taxon>
        <taxon>Sar</taxon>
        <taxon>Stramenopiles</taxon>
        <taxon>Oomycota</taxon>
        <taxon>Saprolegniomycetes</taxon>
        <taxon>Saprolegniales</taxon>
        <taxon>Verrucalvaceae</taxon>
        <taxon>Aphanomyces</taxon>
    </lineage>
</organism>
<comment type="caution">
    <text evidence="2">The sequence shown here is derived from an EMBL/GenBank/DDBJ whole genome shotgun (WGS) entry which is preliminary data.</text>
</comment>
<name>A0A6G0X3H4_9STRA</name>
<feature type="domain" description="START" evidence="1">
    <location>
        <begin position="31"/>
        <end position="192"/>
    </location>
</feature>
<dbReference type="EMBL" id="VJMJ01000114">
    <property type="protein sequence ID" value="KAF0734450.1"/>
    <property type="molecule type" value="Genomic_DNA"/>
</dbReference>
<dbReference type="GO" id="GO:0008289">
    <property type="term" value="F:lipid binding"/>
    <property type="evidence" value="ECO:0007669"/>
    <property type="project" value="InterPro"/>
</dbReference>
<keyword evidence="3" id="KW-1185">Reference proteome</keyword>
<evidence type="ECO:0000313" key="3">
    <source>
        <dbReference type="Proteomes" id="UP000481153"/>
    </source>
</evidence>
<dbReference type="Proteomes" id="UP000481153">
    <property type="component" value="Unassembled WGS sequence"/>
</dbReference>
<dbReference type="Pfam" id="PF01852">
    <property type="entry name" value="START"/>
    <property type="match status" value="1"/>
</dbReference>
<dbReference type="InterPro" id="IPR051213">
    <property type="entry name" value="START_lipid_transfer"/>
</dbReference>
<proteinExistence type="predicted"/>
<evidence type="ECO:0000313" key="2">
    <source>
        <dbReference type="EMBL" id="KAF0734450.1"/>
    </source>
</evidence>